<dbReference type="Proteomes" id="UP000530660">
    <property type="component" value="Unassembled WGS sequence"/>
</dbReference>
<keyword evidence="13" id="KW-1185">Reference proteome</keyword>
<dbReference type="PANTHER" id="PTHR10890:SF3">
    <property type="entry name" value="CYSTEINE--TRNA LIGASE, CYTOPLASMIC"/>
    <property type="match status" value="1"/>
</dbReference>
<evidence type="ECO:0000256" key="10">
    <source>
        <dbReference type="ARBA" id="ARBA00031499"/>
    </source>
</evidence>
<comment type="caution">
    <text evidence="12">The sequence shown here is derived from an EMBL/GenBank/DDBJ whole genome shotgun (WGS) entry which is preliminary data.</text>
</comment>
<dbReference type="GO" id="GO:0004817">
    <property type="term" value="F:cysteine-tRNA ligase activity"/>
    <property type="evidence" value="ECO:0007669"/>
    <property type="project" value="UniProtKB-EC"/>
</dbReference>
<gene>
    <name evidence="12" type="primary">CARS2</name>
    <name evidence="12" type="ORF">F1559_002083</name>
</gene>
<feature type="domain" description="tRNA synthetases class I catalytic" evidence="11">
    <location>
        <begin position="31"/>
        <end position="352"/>
    </location>
</feature>
<evidence type="ECO:0000313" key="13">
    <source>
        <dbReference type="Proteomes" id="UP000530660"/>
    </source>
</evidence>
<evidence type="ECO:0000256" key="1">
    <source>
        <dbReference type="ARBA" id="ARBA00001947"/>
    </source>
</evidence>
<comment type="cofactor">
    <cofactor evidence="1">
        <name>Zn(2+)</name>
        <dbReference type="ChEBI" id="CHEBI:29105"/>
    </cofactor>
</comment>
<dbReference type="InterPro" id="IPR024909">
    <property type="entry name" value="Cys-tRNA/MSH_ligase"/>
</dbReference>
<dbReference type="AlphaFoldDB" id="A0A7J7IHD8"/>
<sequence>MLHTTRSEELRAAEAWCSSRLRPAWLPPVNEPLHWYQCGPTVYDDAHMGHARTYVTFDMVKRILRDWYRCFPIVAMSITDVDDKIIDRARKEKSPGEHLREAASRIARRFEERFFADLDALGVLRPHFVLRVSEHIPVICAFAQRLLDTDYAYLTSTGDIYFDTHRVQTRYGVLDPGRGLDDGVAAEGIAGRGKRHPADFVLWKAASDPAEDVCWPFVADSSSSKRWNGLGFGRPGWHIECSAMCAHIFGDHLDLHSGGMDLRFPHHENELHLSECYHQVAPWCRHWMHTGTLLVEGEKMAKSRGNALRIRDYFSWGDEDPIHVQRQQKEADIFRLFCAMHRYSLPVEFGEAQRAQAERTWERLAGWFQRSSLDSACDSRSLGSRSGDHDDIHAESVDMSVREAVQEAFPRLRDGFATTETVHDPMAATSAAATERTSPSLSAGIQRHEAPQVLVEWSQACHRALAEAFADDLHLPRAMHALLEFTNQLYRLKSKQSCSEEDVVDSSAFLAASNYLASIFHMLGFQSIPHASYRTASGSLQPNATTYGTREASIQVSPHLVSALVALRARIRQVAKQMNTNQTTKETAPAESLYALSDYLRDDILHRHCSVRVEDRQGTTSRWWFDPSSH</sequence>
<evidence type="ECO:0000256" key="5">
    <source>
        <dbReference type="ARBA" id="ARBA00022741"/>
    </source>
</evidence>
<dbReference type="Pfam" id="PF01406">
    <property type="entry name" value="tRNA-synt_1e"/>
    <property type="match status" value="1"/>
</dbReference>
<evidence type="ECO:0000256" key="3">
    <source>
        <dbReference type="ARBA" id="ARBA00022598"/>
    </source>
</evidence>
<keyword evidence="6" id="KW-0862">Zinc</keyword>
<dbReference type="InterPro" id="IPR009080">
    <property type="entry name" value="tRNAsynth_Ia_anticodon-bd"/>
</dbReference>
<evidence type="ECO:0000256" key="8">
    <source>
        <dbReference type="ARBA" id="ARBA00022917"/>
    </source>
</evidence>
<proteinExistence type="inferred from homology"/>
<dbReference type="PANTHER" id="PTHR10890">
    <property type="entry name" value="CYSTEINYL-TRNA SYNTHETASE"/>
    <property type="match status" value="1"/>
</dbReference>
<keyword evidence="7" id="KW-0067">ATP-binding</keyword>
<dbReference type="GO" id="GO:0005737">
    <property type="term" value="C:cytoplasm"/>
    <property type="evidence" value="ECO:0007669"/>
    <property type="project" value="TreeGrafter"/>
</dbReference>
<evidence type="ECO:0000256" key="7">
    <source>
        <dbReference type="ARBA" id="ARBA00022840"/>
    </source>
</evidence>
<keyword evidence="9 12" id="KW-0030">Aminoacyl-tRNA synthetase</keyword>
<evidence type="ECO:0000256" key="9">
    <source>
        <dbReference type="ARBA" id="ARBA00023146"/>
    </source>
</evidence>
<organism evidence="12 13">
    <name type="scientific">Cyanidiococcus yangmingshanensis</name>
    <dbReference type="NCBI Taxonomy" id="2690220"/>
    <lineage>
        <taxon>Eukaryota</taxon>
        <taxon>Rhodophyta</taxon>
        <taxon>Bangiophyceae</taxon>
        <taxon>Cyanidiales</taxon>
        <taxon>Cyanidiaceae</taxon>
        <taxon>Cyanidiococcus</taxon>
    </lineage>
</organism>
<dbReference type="EMBL" id="VWRR01000010">
    <property type="protein sequence ID" value="KAF6002428.1"/>
    <property type="molecule type" value="Genomic_DNA"/>
</dbReference>
<keyword evidence="3" id="KW-0436">Ligase</keyword>
<evidence type="ECO:0000256" key="4">
    <source>
        <dbReference type="ARBA" id="ARBA00022723"/>
    </source>
</evidence>
<protein>
    <recommendedName>
        <fullName evidence="2">cysteine--tRNA ligase</fullName>
        <ecNumber evidence="2">6.1.1.16</ecNumber>
    </recommendedName>
    <alternativeName>
        <fullName evidence="10">Cysteinyl-tRNA synthetase</fullName>
    </alternativeName>
</protein>
<dbReference type="GO" id="GO:0006423">
    <property type="term" value="P:cysteinyl-tRNA aminoacylation"/>
    <property type="evidence" value="ECO:0007669"/>
    <property type="project" value="InterPro"/>
</dbReference>
<dbReference type="GO" id="GO:0046872">
    <property type="term" value="F:metal ion binding"/>
    <property type="evidence" value="ECO:0007669"/>
    <property type="project" value="UniProtKB-KW"/>
</dbReference>
<dbReference type="OrthoDB" id="1625at2759"/>
<dbReference type="InterPro" id="IPR015803">
    <property type="entry name" value="Cys-tRNA-ligase"/>
</dbReference>
<keyword evidence="8" id="KW-0648">Protein biosynthesis</keyword>
<evidence type="ECO:0000256" key="6">
    <source>
        <dbReference type="ARBA" id="ARBA00022833"/>
    </source>
</evidence>
<reference evidence="12 13" key="1">
    <citation type="journal article" date="2020" name="J. Phycol.">
        <title>Comparative genome analysis reveals Cyanidiococcus gen. nov., a new extremophilic red algal genus sister to Cyanidioschyzon (Cyanidioschyzonaceae, Rhodophyta).</title>
        <authorList>
            <person name="Liu S.-L."/>
            <person name="Chiang Y.-R."/>
            <person name="Yoon H.S."/>
            <person name="Fu H.-Y."/>
        </authorList>
    </citation>
    <scope>NUCLEOTIDE SEQUENCE [LARGE SCALE GENOMIC DNA]</scope>
    <source>
        <strain evidence="12 13">THAL066</strain>
    </source>
</reference>
<dbReference type="Gene3D" id="3.40.50.620">
    <property type="entry name" value="HUPs"/>
    <property type="match status" value="1"/>
</dbReference>
<dbReference type="InterPro" id="IPR014729">
    <property type="entry name" value="Rossmann-like_a/b/a_fold"/>
</dbReference>
<dbReference type="PRINTS" id="PR00983">
    <property type="entry name" value="TRNASYNTHCYS"/>
</dbReference>
<dbReference type="Gene3D" id="1.20.120.1910">
    <property type="entry name" value="Cysteine-tRNA ligase, C-terminal anti-codon recognition domain"/>
    <property type="match status" value="1"/>
</dbReference>
<accession>A0A7J7IHD8</accession>
<dbReference type="GO" id="GO:0005524">
    <property type="term" value="F:ATP binding"/>
    <property type="evidence" value="ECO:0007669"/>
    <property type="project" value="UniProtKB-KW"/>
</dbReference>
<dbReference type="HAMAP" id="MF_00041">
    <property type="entry name" value="Cys_tRNA_synth"/>
    <property type="match status" value="1"/>
</dbReference>
<keyword evidence="5" id="KW-0547">Nucleotide-binding</keyword>
<dbReference type="EC" id="6.1.1.16" evidence="2"/>
<dbReference type="SUPFAM" id="SSF47323">
    <property type="entry name" value="Anticodon-binding domain of a subclass of class I aminoacyl-tRNA synthetases"/>
    <property type="match status" value="1"/>
</dbReference>
<dbReference type="SUPFAM" id="SSF52374">
    <property type="entry name" value="Nucleotidylyl transferase"/>
    <property type="match status" value="1"/>
</dbReference>
<keyword evidence="4" id="KW-0479">Metal-binding</keyword>
<evidence type="ECO:0000256" key="2">
    <source>
        <dbReference type="ARBA" id="ARBA00012832"/>
    </source>
</evidence>
<evidence type="ECO:0000313" key="12">
    <source>
        <dbReference type="EMBL" id="KAF6002428.1"/>
    </source>
</evidence>
<evidence type="ECO:0000259" key="11">
    <source>
        <dbReference type="Pfam" id="PF01406"/>
    </source>
</evidence>
<dbReference type="InterPro" id="IPR032678">
    <property type="entry name" value="tRNA-synt_1_cat_dom"/>
</dbReference>
<name>A0A7J7IHD8_9RHOD</name>